<evidence type="ECO:0008006" key="3">
    <source>
        <dbReference type="Google" id="ProtNLM"/>
    </source>
</evidence>
<dbReference type="InterPro" id="IPR009351">
    <property type="entry name" value="AlkZ-like"/>
</dbReference>
<dbReference type="Proteomes" id="UP001519363">
    <property type="component" value="Unassembled WGS sequence"/>
</dbReference>
<keyword evidence="2" id="KW-1185">Reference proteome</keyword>
<dbReference type="Pfam" id="PF06224">
    <property type="entry name" value="AlkZ-like"/>
    <property type="match status" value="1"/>
</dbReference>
<evidence type="ECO:0000313" key="1">
    <source>
        <dbReference type="EMBL" id="MBP2471400.1"/>
    </source>
</evidence>
<reference evidence="1 2" key="1">
    <citation type="submission" date="2021-03" db="EMBL/GenBank/DDBJ databases">
        <title>Sequencing the genomes of 1000 actinobacteria strains.</title>
        <authorList>
            <person name="Klenk H.-P."/>
        </authorList>
    </citation>
    <scope>NUCLEOTIDE SEQUENCE [LARGE SCALE GENOMIC DNA]</scope>
    <source>
        <strain evidence="1 2">DSM 44580</strain>
    </source>
</reference>
<accession>A0ABS5A6Q6</accession>
<comment type="caution">
    <text evidence="1">The sequence shown here is derived from an EMBL/GenBank/DDBJ whole genome shotgun (WGS) entry which is preliminary data.</text>
</comment>
<sequence>MTAVRLVPAAERRARLLTRHHLIPGSRAAGPVEVAGTLLGLHATDAATVYLAALARLASPSVQAVEEAFYTERTLVRALCMRRTMFAVPAGLAPLVHAAAGRPVAVKERAGLVKYLAEGGWDEAWLRSVETSALAGLAELGEATASELAAVEPRLREEIVFAAGKPYETRQAVGSRILRCLAADGLIRRCRPRGTWTSSQFRWAVARPHEELPAPEARAELARRWLAAYGPATVEDLKWWTGWTLGDTRKALAAVEAVPVQLDSGPGVLLPTDEDRVAEPEPVALLLPALDPTAMGWRDRDFYLPAAHREALFDRTGNIGPTVWWRGQVVGAWAHRADGSVAHRLLERVDKQVERAVAAEAERVTGWLAGVRVTPRFRTPLERELAG</sequence>
<dbReference type="PANTHER" id="PTHR38479:SF2">
    <property type="entry name" value="WINGED HELIX DNA-BINDING DOMAIN-CONTAINING PROTEIN"/>
    <property type="match status" value="1"/>
</dbReference>
<name>A0ABS5A6Q6_9PSEU</name>
<dbReference type="PANTHER" id="PTHR38479">
    <property type="entry name" value="LMO0824 PROTEIN"/>
    <property type="match status" value="1"/>
</dbReference>
<proteinExistence type="predicted"/>
<gene>
    <name evidence="1" type="ORF">JOF53_000272</name>
</gene>
<evidence type="ECO:0000313" key="2">
    <source>
        <dbReference type="Proteomes" id="UP001519363"/>
    </source>
</evidence>
<dbReference type="EMBL" id="JAGIOO010000001">
    <property type="protein sequence ID" value="MBP2471400.1"/>
    <property type="molecule type" value="Genomic_DNA"/>
</dbReference>
<protein>
    <recommendedName>
        <fullName evidence="3">Winged helix DNA-binding domain-containing protein</fullName>
    </recommendedName>
</protein>
<organism evidence="1 2">
    <name type="scientific">Crossiella equi</name>
    <dbReference type="NCBI Taxonomy" id="130796"/>
    <lineage>
        <taxon>Bacteria</taxon>
        <taxon>Bacillati</taxon>
        <taxon>Actinomycetota</taxon>
        <taxon>Actinomycetes</taxon>
        <taxon>Pseudonocardiales</taxon>
        <taxon>Pseudonocardiaceae</taxon>
        <taxon>Crossiella</taxon>
    </lineage>
</organism>
<dbReference type="RefSeq" id="WP_086781146.1">
    <property type="nucleotide sequence ID" value="NZ_JAGIOO010000001.1"/>
</dbReference>